<dbReference type="InterPro" id="IPR036380">
    <property type="entry name" value="Isochorismatase-like_sf"/>
</dbReference>
<sequence length="218" mass="23569">MTAKLGGKPGLPTVAPYDLPRADELPKPRAPWKLDRDRAALLIHDMQNYFLRIFDADAAPIAPVIANIAALAKAARAAGVPVFYTAQEGNQDRRDRGLQADLWGPGMSAAPEHQPVVAPLAPEPGDFVLVKHRYSAFQRSNLEALMRARGRDQLIICGVYAHIGCTLTAADAFMRDIEPFMAADALADFSRAKHDLALSYAADVCAVPLMTAAILEVL</sequence>
<reference evidence="4 5" key="1">
    <citation type="journal article" date="2012" name="Stand. Genomic Sci.">
        <title>Complete genome sequence of the facultatively chemolithoautotrophic and methylotrophic alpha Proteobacterium Starkeya novella type strain (ATCC 8093(T)).</title>
        <authorList>
            <person name="Kappler U."/>
            <person name="Davenport K."/>
            <person name="Beatson S."/>
            <person name="Lucas S."/>
            <person name="Lapidus A."/>
            <person name="Copeland A."/>
            <person name="Berry K.W."/>
            <person name="Glavina Del Rio T."/>
            <person name="Hammon N."/>
            <person name="Dalin E."/>
            <person name="Tice H."/>
            <person name="Pitluck S."/>
            <person name="Richardson P."/>
            <person name="Bruce D."/>
            <person name="Goodwin L.A."/>
            <person name="Han C."/>
            <person name="Tapia R."/>
            <person name="Detter J.C."/>
            <person name="Chang Y.J."/>
            <person name="Jeffries C.D."/>
            <person name="Land M."/>
            <person name="Hauser L."/>
            <person name="Kyrpides N.C."/>
            <person name="Goker M."/>
            <person name="Ivanova N."/>
            <person name="Klenk H.P."/>
            <person name="Woyke T."/>
        </authorList>
    </citation>
    <scope>NUCLEOTIDE SEQUENCE [LARGE SCALE GENOMIC DNA]</scope>
    <source>
        <strain evidence="5">ATCC 8093 / DSM 506 / JCM 20403 / CCM 1077 / IAM 12100 / NBRC 12443 / NCIMB 10456</strain>
    </source>
</reference>
<evidence type="ECO:0000256" key="1">
    <source>
        <dbReference type="ARBA" id="ARBA00022801"/>
    </source>
</evidence>
<protein>
    <submittedName>
        <fullName evidence="4">Isochorismatase</fullName>
        <ecNumber evidence="4">3.3.2.1</ecNumber>
    </submittedName>
</protein>
<dbReference type="GO" id="GO:0008908">
    <property type="term" value="F:isochorismatase activity"/>
    <property type="evidence" value="ECO:0007669"/>
    <property type="project" value="UniProtKB-EC"/>
</dbReference>
<evidence type="ECO:0000313" key="4">
    <source>
        <dbReference type="EMBL" id="ADH90606.1"/>
    </source>
</evidence>
<evidence type="ECO:0000259" key="3">
    <source>
        <dbReference type="Pfam" id="PF00857"/>
    </source>
</evidence>
<keyword evidence="1 4" id="KW-0378">Hydrolase</keyword>
<dbReference type="KEGG" id="sno:Snov_3332"/>
<dbReference type="PANTHER" id="PTHR43540">
    <property type="entry name" value="PEROXYUREIDOACRYLATE/UREIDOACRYLATE AMIDOHYDROLASE-RELATED"/>
    <property type="match status" value="1"/>
</dbReference>
<dbReference type="OrthoDB" id="8477867at2"/>
<dbReference type="Proteomes" id="UP000006633">
    <property type="component" value="Chromosome"/>
</dbReference>
<organism evidence="4 5">
    <name type="scientific">Ancylobacter novellus (strain ATCC 8093 / DSM 506 / JCM 20403 / CCM 1077 / IAM 12100 / NBRC 12443 / NCIMB 10456)</name>
    <name type="common">Starkeya novella</name>
    <dbReference type="NCBI Taxonomy" id="639283"/>
    <lineage>
        <taxon>Bacteria</taxon>
        <taxon>Pseudomonadati</taxon>
        <taxon>Pseudomonadota</taxon>
        <taxon>Alphaproteobacteria</taxon>
        <taxon>Hyphomicrobiales</taxon>
        <taxon>Xanthobacteraceae</taxon>
        <taxon>Ancylobacter</taxon>
    </lineage>
</organism>
<dbReference type="RefSeq" id="WP_013168107.1">
    <property type="nucleotide sequence ID" value="NC_014217.1"/>
</dbReference>
<evidence type="ECO:0000313" key="5">
    <source>
        <dbReference type="Proteomes" id="UP000006633"/>
    </source>
</evidence>
<feature type="domain" description="Isochorismatase-like" evidence="3">
    <location>
        <begin position="39"/>
        <end position="211"/>
    </location>
</feature>
<dbReference type="SUPFAM" id="SSF52499">
    <property type="entry name" value="Isochorismatase-like hydrolases"/>
    <property type="match status" value="1"/>
</dbReference>
<dbReference type="HOGENOM" id="CLU_068979_2_1_5"/>
<dbReference type="PRINTS" id="PR01398">
    <property type="entry name" value="ISCHRISMTASE"/>
</dbReference>
<dbReference type="InterPro" id="IPR050272">
    <property type="entry name" value="Isochorismatase-like_hydrls"/>
</dbReference>
<dbReference type="InterPro" id="IPR016291">
    <property type="entry name" value="Isochorismatase"/>
</dbReference>
<dbReference type="InterPro" id="IPR000868">
    <property type="entry name" value="Isochorismatase-like_dom"/>
</dbReference>
<evidence type="ECO:0000256" key="2">
    <source>
        <dbReference type="SAM" id="MobiDB-lite"/>
    </source>
</evidence>
<feature type="region of interest" description="Disordered" evidence="2">
    <location>
        <begin position="1"/>
        <end position="26"/>
    </location>
</feature>
<keyword evidence="5" id="KW-1185">Reference proteome</keyword>
<dbReference type="STRING" id="639283.Snov_3332"/>
<dbReference type="eggNOG" id="COG1535">
    <property type="taxonomic scope" value="Bacteria"/>
</dbReference>
<dbReference type="EC" id="3.3.2.1" evidence="4"/>
<dbReference type="EMBL" id="CP002026">
    <property type="protein sequence ID" value="ADH90606.1"/>
    <property type="molecule type" value="Genomic_DNA"/>
</dbReference>
<dbReference type="AlphaFoldDB" id="D7A8S2"/>
<name>D7A8S2_ANCN5</name>
<dbReference type="PANTHER" id="PTHR43540:SF3">
    <property type="entry name" value="ENTEROBACTIN SYNTHASE COMPONENT B"/>
    <property type="match status" value="1"/>
</dbReference>
<gene>
    <name evidence="4" type="ordered locus">Snov_3332</name>
</gene>
<dbReference type="Pfam" id="PF00857">
    <property type="entry name" value="Isochorismatase"/>
    <property type="match status" value="1"/>
</dbReference>
<proteinExistence type="predicted"/>
<accession>D7A8S2</accession>
<dbReference type="Gene3D" id="3.40.50.850">
    <property type="entry name" value="Isochorismatase-like"/>
    <property type="match status" value="1"/>
</dbReference>